<dbReference type="EMBL" id="JAWDGP010004245">
    <property type="protein sequence ID" value="KAK3766241.1"/>
    <property type="molecule type" value="Genomic_DNA"/>
</dbReference>
<accession>A0AAE0ZCM5</accession>
<reference evidence="1" key="1">
    <citation type="journal article" date="2023" name="G3 (Bethesda)">
        <title>A reference genome for the long-term kleptoplast-retaining sea slug Elysia crispata morphotype clarki.</title>
        <authorList>
            <person name="Eastman K.E."/>
            <person name="Pendleton A.L."/>
            <person name="Shaikh M.A."/>
            <person name="Suttiyut T."/>
            <person name="Ogas R."/>
            <person name="Tomko P."/>
            <person name="Gavelis G."/>
            <person name="Widhalm J.R."/>
            <person name="Wisecaver J.H."/>
        </authorList>
    </citation>
    <scope>NUCLEOTIDE SEQUENCE</scope>
    <source>
        <strain evidence="1">ECLA1</strain>
    </source>
</reference>
<proteinExistence type="predicted"/>
<sequence length="107" mass="12032">MKTSDIDLLLQFNDKQYWKTTKSYTTFLMPRDTEVFNVTENCHFDVDVNKSNTSTMSISVALKDDHIDSCQVSSLLPVGGLGSKMQTMESVIIIASISHIVCHQFPI</sequence>
<dbReference type="AlphaFoldDB" id="A0AAE0ZCM5"/>
<comment type="caution">
    <text evidence="1">The sequence shown here is derived from an EMBL/GenBank/DDBJ whole genome shotgun (WGS) entry which is preliminary data.</text>
</comment>
<keyword evidence="2" id="KW-1185">Reference proteome</keyword>
<protein>
    <submittedName>
        <fullName evidence="1">Uncharacterized protein</fullName>
    </submittedName>
</protein>
<organism evidence="1 2">
    <name type="scientific">Elysia crispata</name>
    <name type="common">lettuce slug</name>
    <dbReference type="NCBI Taxonomy" id="231223"/>
    <lineage>
        <taxon>Eukaryota</taxon>
        <taxon>Metazoa</taxon>
        <taxon>Spiralia</taxon>
        <taxon>Lophotrochozoa</taxon>
        <taxon>Mollusca</taxon>
        <taxon>Gastropoda</taxon>
        <taxon>Heterobranchia</taxon>
        <taxon>Euthyneura</taxon>
        <taxon>Panpulmonata</taxon>
        <taxon>Sacoglossa</taxon>
        <taxon>Placobranchoidea</taxon>
        <taxon>Plakobranchidae</taxon>
        <taxon>Elysia</taxon>
    </lineage>
</organism>
<dbReference type="Proteomes" id="UP001283361">
    <property type="component" value="Unassembled WGS sequence"/>
</dbReference>
<gene>
    <name evidence="1" type="ORF">RRG08_057523</name>
</gene>
<name>A0AAE0ZCM5_9GAST</name>
<evidence type="ECO:0000313" key="2">
    <source>
        <dbReference type="Proteomes" id="UP001283361"/>
    </source>
</evidence>
<evidence type="ECO:0000313" key="1">
    <source>
        <dbReference type="EMBL" id="KAK3766241.1"/>
    </source>
</evidence>